<comment type="cofactor">
    <cofactor evidence="1">
        <name>Mn(2+)</name>
        <dbReference type="ChEBI" id="CHEBI:29035"/>
    </cofactor>
</comment>
<evidence type="ECO:0000256" key="17">
    <source>
        <dbReference type="ARBA" id="ARBA00032175"/>
    </source>
</evidence>
<evidence type="ECO:0000256" key="2">
    <source>
        <dbReference type="ARBA" id="ARBA00004323"/>
    </source>
</evidence>
<comment type="caution">
    <text evidence="21">The sequence shown here is derived from an EMBL/GenBank/DDBJ whole genome shotgun (WGS) entry which is preliminary data.</text>
</comment>
<comment type="subcellular location">
    <subcellularLocation>
        <location evidence="2">Golgi apparatus membrane</location>
        <topology evidence="2">Single-pass type II membrane protein</topology>
    </subcellularLocation>
</comment>
<name>A0A0L0CQR7_LUCCU</name>
<protein>
    <recommendedName>
        <fullName evidence="5">Beta-1,4-glucuronyltransferase 1</fullName>
    </recommendedName>
    <alternativeName>
        <fullName evidence="16">I-beta-1,3-N-acetylglucosaminyltransferase</fullName>
    </alternativeName>
    <alternativeName>
        <fullName evidence="19">N-acetyllactosaminide beta-1,3-N-acetylglucosaminyltransferase</fullName>
    </alternativeName>
    <alternativeName>
        <fullName evidence="17">Poly-N-acetyllactosamine extension enzyme</fullName>
    </alternativeName>
    <alternativeName>
        <fullName evidence="18">UDP-GlcNAc:betaGal beta-1,3-N-acetylglucosaminyltransferase 1</fullName>
    </alternativeName>
</protein>
<evidence type="ECO:0000256" key="1">
    <source>
        <dbReference type="ARBA" id="ARBA00001936"/>
    </source>
</evidence>
<dbReference type="PANTHER" id="PTHR46420">
    <property type="entry name" value="BETA-1,4-GLUCURONYLTRANSFERASE 1"/>
    <property type="match status" value="1"/>
</dbReference>
<evidence type="ECO:0000256" key="13">
    <source>
        <dbReference type="ARBA" id="ARBA00023136"/>
    </source>
</evidence>
<keyword evidence="7" id="KW-0808">Transferase</keyword>
<dbReference type="Proteomes" id="UP000037069">
    <property type="component" value="Unassembled WGS sequence"/>
</dbReference>
<keyword evidence="8" id="KW-0812">Transmembrane</keyword>
<evidence type="ECO:0000256" key="8">
    <source>
        <dbReference type="ARBA" id="ARBA00022692"/>
    </source>
</evidence>
<evidence type="ECO:0000256" key="16">
    <source>
        <dbReference type="ARBA" id="ARBA00030723"/>
    </source>
</evidence>
<dbReference type="Pfam" id="PF13896">
    <property type="entry name" value="Glyco_transf_49"/>
    <property type="match status" value="1"/>
</dbReference>
<evidence type="ECO:0000256" key="9">
    <source>
        <dbReference type="ARBA" id="ARBA00022723"/>
    </source>
</evidence>
<dbReference type="GO" id="GO:0035269">
    <property type="term" value="P:protein O-linked glycosylation via mannose"/>
    <property type="evidence" value="ECO:0007669"/>
    <property type="project" value="TreeGrafter"/>
</dbReference>
<evidence type="ECO:0000313" key="22">
    <source>
        <dbReference type="Proteomes" id="UP000037069"/>
    </source>
</evidence>
<evidence type="ECO:0000256" key="15">
    <source>
        <dbReference type="ARBA" id="ARBA00023211"/>
    </source>
</evidence>
<dbReference type="OrthoDB" id="6479716at2759"/>
<evidence type="ECO:0000256" key="18">
    <source>
        <dbReference type="ARBA" id="ARBA00032181"/>
    </source>
</evidence>
<evidence type="ECO:0000256" key="4">
    <source>
        <dbReference type="ARBA" id="ARBA00008539"/>
    </source>
</evidence>
<keyword evidence="22" id="KW-1185">Reference proteome</keyword>
<evidence type="ECO:0000313" key="21">
    <source>
        <dbReference type="EMBL" id="KNC33779.1"/>
    </source>
</evidence>
<reference evidence="21 22" key="1">
    <citation type="journal article" date="2015" name="Nat. Commun.">
        <title>Lucilia cuprina genome unlocks parasitic fly biology to underpin future interventions.</title>
        <authorList>
            <person name="Anstead C.A."/>
            <person name="Korhonen P.K."/>
            <person name="Young N.D."/>
            <person name="Hall R.S."/>
            <person name="Jex A.R."/>
            <person name="Murali S.C."/>
            <person name="Hughes D.S."/>
            <person name="Lee S.F."/>
            <person name="Perry T."/>
            <person name="Stroehlein A.J."/>
            <person name="Ansell B.R."/>
            <person name="Breugelmans B."/>
            <person name="Hofmann A."/>
            <person name="Qu J."/>
            <person name="Dugan S."/>
            <person name="Lee S.L."/>
            <person name="Chao H."/>
            <person name="Dinh H."/>
            <person name="Han Y."/>
            <person name="Doddapaneni H.V."/>
            <person name="Worley K.C."/>
            <person name="Muzny D.M."/>
            <person name="Ioannidis P."/>
            <person name="Waterhouse R.M."/>
            <person name="Zdobnov E.M."/>
            <person name="James P.J."/>
            <person name="Bagnall N.H."/>
            <person name="Kotze A.C."/>
            <person name="Gibbs R.A."/>
            <person name="Richards S."/>
            <person name="Batterham P."/>
            <person name="Gasser R.B."/>
        </authorList>
    </citation>
    <scope>NUCLEOTIDE SEQUENCE [LARGE SCALE GENOMIC DNA]</scope>
    <source>
        <strain evidence="21 22">LS</strain>
        <tissue evidence="21">Full body</tissue>
    </source>
</reference>
<keyword evidence="10" id="KW-0735">Signal-anchor</keyword>
<evidence type="ECO:0000256" key="7">
    <source>
        <dbReference type="ARBA" id="ARBA00022679"/>
    </source>
</evidence>
<dbReference type="GO" id="GO:0046872">
    <property type="term" value="F:metal ion binding"/>
    <property type="evidence" value="ECO:0007669"/>
    <property type="project" value="UniProtKB-KW"/>
</dbReference>
<evidence type="ECO:0000256" key="5">
    <source>
        <dbReference type="ARBA" id="ARBA00017962"/>
    </source>
</evidence>
<keyword evidence="6" id="KW-0328">Glycosyltransferase</keyword>
<keyword evidence="13" id="KW-0472">Membrane</keyword>
<gene>
    <name evidence="21" type="ORF">FF38_10057</name>
</gene>
<comment type="catalytic activity">
    <reaction evidence="20">
        <text>3-O-[beta-D-Xyl-(1-&gt;4)-Rib-ol-P-Rib-ol-P-3-beta-D-GalNAc-(1-&gt;3)-beta-D-GlcNAc-(1-&gt;4)-(O-6-P-alpha-D-Man)]-Thr-[protein] + UDP-alpha-D-glucuronate = 3-O-[beta-D-GlcA-(1-&gt;3)-beta-D-Xyl-(1-&gt;4)-Rib-ol-P-Rib-ol-P-3-beta-D-GalNAc-(1-&gt;3)-beta-D-GlcNAc-(1-&gt;4)-(O-6-P-alpha-D-Man)]-Thr-[protein] + UDP + H(+)</text>
        <dbReference type="Rhea" id="RHEA:46860"/>
        <dbReference type="Rhea" id="RHEA-COMP:15023"/>
        <dbReference type="Rhea" id="RHEA-COMP:17482"/>
        <dbReference type="ChEBI" id="CHEBI:15378"/>
        <dbReference type="ChEBI" id="CHEBI:58052"/>
        <dbReference type="ChEBI" id="CHEBI:58223"/>
        <dbReference type="ChEBI" id="CHEBI:142405"/>
        <dbReference type="ChEBI" id="CHEBI:177336"/>
    </reaction>
</comment>
<evidence type="ECO:0000256" key="6">
    <source>
        <dbReference type="ARBA" id="ARBA00022676"/>
    </source>
</evidence>
<organism evidence="21 22">
    <name type="scientific">Lucilia cuprina</name>
    <name type="common">Green bottle fly</name>
    <name type="synonym">Australian sheep blowfly</name>
    <dbReference type="NCBI Taxonomy" id="7375"/>
    <lineage>
        <taxon>Eukaryota</taxon>
        <taxon>Metazoa</taxon>
        <taxon>Ecdysozoa</taxon>
        <taxon>Arthropoda</taxon>
        <taxon>Hexapoda</taxon>
        <taxon>Insecta</taxon>
        <taxon>Pterygota</taxon>
        <taxon>Neoptera</taxon>
        <taxon>Endopterygota</taxon>
        <taxon>Diptera</taxon>
        <taxon>Brachycera</taxon>
        <taxon>Muscomorpha</taxon>
        <taxon>Oestroidea</taxon>
        <taxon>Calliphoridae</taxon>
        <taxon>Luciliinae</taxon>
        <taxon>Lucilia</taxon>
    </lineage>
</organism>
<dbReference type="GO" id="GO:0015020">
    <property type="term" value="F:glucuronosyltransferase activity"/>
    <property type="evidence" value="ECO:0007669"/>
    <property type="project" value="InterPro"/>
</dbReference>
<dbReference type="STRING" id="7375.A0A0L0CQR7"/>
<sequence length="472" mass="54544">MTVTTATTVQLYVTIIKKYISVKTSSILLLTGNLLWSLHLYLSSNCNTTTTTGTHQFIKNISGIHVASLKARSLYSNSTNYHLNKDSPTNGVKKSESSGLAFENVALNLGRWDNQRVYKLFDFALIGDTYEESSLSGLVCLATQTSVERLLSVAEVAKKWLGPISVAVFVSGSEEFTILKHYVTYLRLCFDFVRTNVTFHLAFPYDRKPKHETADSYKLLQMFDCRNPQKTLHSMLQMRSTETIRWRSRNLYPQNHLRNFARKGCQTKYVFLTDVDIVPSNNIVPLLNEFLATARCATGLCAYVIPTLEIDDRVRFPSSKTELLRLVKRGLARPFHEKVFIYNQYATNFSSWLANSHTDDQLIAISHQVTNYEFFYEPFYVALDNVPPHDERFVGYGFTRNSQVYEMYVSGYSFYVLTPVFTCHWGLQKKNARPSWREQQNTFNSKRFEIFKKEIFARYKKPLHSYDQKKHG</sequence>
<evidence type="ECO:0000256" key="19">
    <source>
        <dbReference type="ARBA" id="ARBA00033291"/>
    </source>
</evidence>
<comment type="similarity">
    <text evidence="4">Belongs to the glycosyltransferase 49 family.</text>
</comment>
<evidence type="ECO:0000256" key="14">
    <source>
        <dbReference type="ARBA" id="ARBA00023180"/>
    </source>
</evidence>
<keyword evidence="15" id="KW-0464">Manganese</keyword>
<evidence type="ECO:0000256" key="12">
    <source>
        <dbReference type="ARBA" id="ARBA00023034"/>
    </source>
</evidence>
<keyword evidence="12" id="KW-0333">Golgi apparatus</keyword>
<dbReference type="AlphaFoldDB" id="A0A0L0CQR7"/>
<keyword evidence="11" id="KW-1133">Transmembrane helix</keyword>
<dbReference type="EMBL" id="JRES01000153">
    <property type="protein sequence ID" value="KNC33779.1"/>
    <property type="molecule type" value="Genomic_DNA"/>
</dbReference>
<evidence type="ECO:0000256" key="3">
    <source>
        <dbReference type="ARBA" id="ARBA00004922"/>
    </source>
</evidence>
<keyword evidence="9" id="KW-0479">Metal-binding</keyword>
<evidence type="ECO:0000256" key="20">
    <source>
        <dbReference type="ARBA" id="ARBA00047852"/>
    </source>
</evidence>
<dbReference type="UniPathway" id="UPA00378"/>
<dbReference type="InterPro" id="IPR043189">
    <property type="entry name" value="B4GAT1"/>
</dbReference>
<dbReference type="GO" id="GO:0000139">
    <property type="term" value="C:Golgi membrane"/>
    <property type="evidence" value="ECO:0007669"/>
    <property type="project" value="UniProtKB-SubCell"/>
</dbReference>
<dbReference type="OMA" id="NMKGKFD"/>
<proteinExistence type="inferred from homology"/>
<accession>A0A0L0CQR7</accession>
<evidence type="ECO:0000256" key="10">
    <source>
        <dbReference type="ARBA" id="ARBA00022968"/>
    </source>
</evidence>
<dbReference type="PANTHER" id="PTHR46420:SF1">
    <property type="entry name" value="BETA-1,4-GLUCURONYLTRANSFERASE 1"/>
    <property type="match status" value="1"/>
</dbReference>
<comment type="pathway">
    <text evidence="3">Protein modification; protein glycosylation.</text>
</comment>
<keyword evidence="14" id="KW-0325">Glycoprotein</keyword>
<evidence type="ECO:0000256" key="11">
    <source>
        <dbReference type="ARBA" id="ARBA00022989"/>
    </source>
</evidence>